<dbReference type="EMBL" id="FTNT01000011">
    <property type="protein sequence ID" value="SIS18584.1"/>
    <property type="molecule type" value="Genomic_DNA"/>
</dbReference>
<evidence type="ECO:0000313" key="3">
    <source>
        <dbReference type="Proteomes" id="UP000186218"/>
    </source>
</evidence>
<evidence type="ECO:0000256" key="1">
    <source>
        <dbReference type="ARBA" id="ARBA00008903"/>
    </source>
</evidence>
<dbReference type="GO" id="GO:0019752">
    <property type="term" value="P:carboxylic acid metabolic process"/>
    <property type="evidence" value="ECO:0007669"/>
    <property type="project" value="UniProtKB-ARBA"/>
</dbReference>
<evidence type="ECO:0000313" key="2">
    <source>
        <dbReference type="EMBL" id="SIS18584.1"/>
    </source>
</evidence>
<name>A0A1N7H165_9NOCA</name>
<proteinExistence type="inferred from homology"/>
<dbReference type="STRING" id="1344003.SAMN05445060_3353"/>
<reference evidence="2 3" key="1">
    <citation type="submission" date="2017-01" db="EMBL/GenBank/DDBJ databases">
        <authorList>
            <person name="Mah S.A."/>
            <person name="Swanson W.J."/>
            <person name="Moy G.W."/>
            <person name="Vacquier V.D."/>
        </authorList>
    </citation>
    <scope>NUCLEOTIDE SEQUENCE [LARGE SCALE GENOMIC DNA]</scope>
    <source>
        <strain evidence="2 3">CPCC 203464</strain>
    </source>
</reference>
<dbReference type="Pfam" id="PF02423">
    <property type="entry name" value="OCD_Mu_crystall"/>
    <property type="match status" value="1"/>
</dbReference>
<dbReference type="RefSeq" id="WP_076481820.1">
    <property type="nucleotide sequence ID" value="NZ_FTNT01000011.1"/>
</dbReference>
<dbReference type="Proteomes" id="UP000186218">
    <property type="component" value="Unassembled WGS sequence"/>
</dbReference>
<dbReference type="GO" id="GO:0005737">
    <property type="term" value="C:cytoplasm"/>
    <property type="evidence" value="ECO:0007669"/>
    <property type="project" value="TreeGrafter"/>
</dbReference>
<dbReference type="InterPro" id="IPR023401">
    <property type="entry name" value="ODC_N"/>
</dbReference>
<dbReference type="InterPro" id="IPR003462">
    <property type="entry name" value="ODC_Mu_crystall"/>
</dbReference>
<keyword evidence="3" id="KW-1185">Reference proteome</keyword>
<accession>A0A1N7H165</accession>
<sequence>MTLVLRHSEVAALLDRDAVRVAVEQAHADLATGAARNPEPGSLPVGEDGEDGRVLTMVAALGDLACVKILSDLPCNSTRGLPRQRSTIVVTSTVTGECVAVLDGRAITAMRTAATSAVATAHLARPDAYILGLVGAGNLAIEHTRAIAATRTLTEVVVWSRSPKRVDEFQGALSDMAIPVWTAASVDDVAARADIICTLTPSVTPVLRGAALRPGTHLNVVGAAPRPGEREVDGAAMARSRIVVDSRATALAKSGDAVLAIAENAITADDVSVELGDVITGRRPGRRSADEITLFDSTGVGLQDLATAAIVVAAARGQGRGTPVSLNS</sequence>
<dbReference type="Gene3D" id="3.30.1780.10">
    <property type="entry name" value="ornithine cyclodeaminase, domain 1"/>
    <property type="match status" value="1"/>
</dbReference>
<dbReference type="PIRSF" id="PIRSF001439">
    <property type="entry name" value="CryM"/>
    <property type="match status" value="1"/>
</dbReference>
<protein>
    <submittedName>
        <fullName evidence="2">Ornithine cyclodeaminase/alanine dehydrogenase</fullName>
    </submittedName>
</protein>
<comment type="similarity">
    <text evidence="1">Belongs to the ornithine cyclodeaminase/mu-crystallin family.</text>
</comment>
<dbReference type="Gene3D" id="3.40.50.720">
    <property type="entry name" value="NAD(P)-binding Rossmann-like Domain"/>
    <property type="match status" value="1"/>
</dbReference>
<gene>
    <name evidence="2" type="ORF">SAMN05445060_3353</name>
</gene>
<organism evidence="2 3">
    <name type="scientific">Williamsia sterculiae</name>
    <dbReference type="NCBI Taxonomy" id="1344003"/>
    <lineage>
        <taxon>Bacteria</taxon>
        <taxon>Bacillati</taxon>
        <taxon>Actinomycetota</taxon>
        <taxon>Actinomycetes</taxon>
        <taxon>Mycobacteriales</taxon>
        <taxon>Nocardiaceae</taxon>
        <taxon>Williamsia</taxon>
    </lineage>
</organism>
<dbReference type="GO" id="GO:0016491">
    <property type="term" value="F:oxidoreductase activity"/>
    <property type="evidence" value="ECO:0007669"/>
    <property type="project" value="UniProtKB-ARBA"/>
</dbReference>
<dbReference type="OrthoDB" id="7209364at2"/>
<dbReference type="AlphaFoldDB" id="A0A1N7H165"/>
<dbReference type="SUPFAM" id="SSF51735">
    <property type="entry name" value="NAD(P)-binding Rossmann-fold domains"/>
    <property type="match status" value="1"/>
</dbReference>
<dbReference type="InterPro" id="IPR036291">
    <property type="entry name" value="NAD(P)-bd_dom_sf"/>
</dbReference>
<dbReference type="FunFam" id="3.40.50.720:FF:000311">
    <property type="entry name" value="Ornithine cyclodeaminase"/>
    <property type="match status" value="1"/>
</dbReference>
<dbReference type="PANTHER" id="PTHR13812:SF19">
    <property type="entry name" value="KETIMINE REDUCTASE MU-CRYSTALLIN"/>
    <property type="match status" value="1"/>
</dbReference>
<dbReference type="PANTHER" id="PTHR13812">
    <property type="entry name" value="KETIMINE REDUCTASE MU-CRYSTALLIN"/>
    <property type="match status" value="1"/>
</dbReference>